<evidence type="ECO:0000313" key="7">
    <source>
        <dbReference type="EMBL" id="PTE71572.1"/>
    </source>
</evidence>
<dbReference type="AlphaFoldDB" id="A0A2K4DQ54"/>
<reference evidence="8" key="2">
    <citation type="submission" date="2018-03" db="EMBL/GenBank/DDBJ databases">
        <authorList>
            <person name="Naushad S."/>
        </authorList>
    </citation>
    <scope>NUCLEOTIDE SEQUENCE</scope>
    <source>
        <strain evidence="8">SNUC 1409</strain>
    </source>
</reference>
<dbReference type="Gene3D" id="3.30.420.40">
    <property type="match status" value="1"/>
</dbReference>
<dbReference type="Proteomes" id="UP000242547">
    <property type="component" value="Unassembled WGS sequence"/>
</dbReference>
<evidence type="ECO:0000313" key="9">
    <source>
        <dbReference type="Proteomes" id="UP000242088"/>
    </source>
</evidence>
<evidence type="ECO:0000259" key="6">
    <source>
        <dbReference type="Pfam" id="PF21447"/>
    </source>
</evidence>
<dbReference type="EMBL" id="PYZL01000073">
    <property type="protein sequence ID" value="PTE71572.1"/>
    <property type="molecule type" value="Genomic_DNA"/>
</dbReference>
<sequence>MEERIGLIDIGSNTIRLVIFKFDKATGVNELLNIKTPARLSQYLNKDNEMSKEGIQVLIDALHSFKSVSEKFNVTELHPIATAAIRQSKNNADIVKAVKKEGDMDIKIVPEEDEAFYGYYAITHTTEIENGVSVDIGGGSTEVTLFKDKELLKAHSFPFGVVTLNRKFFDGKAHNDKGAIKDMEKFLAQQFDTLDWLKGQDVSLVGVGGSARNIARIHQAKHSYPIGGVHNYTMTYKDIDEVFDLIRKSSRDELTNLDGLSRDRADIILPAVSVFKALYKKVDAKQFTFSRNGLREGYIIHQVRERYPDVFDKHNVRKESIHFLAREYIIEDESSQVRLKLAKSLLAQLIKTANLDISENDQRLFEEGTYIYYLGSFIDSDSSSPHTYYIIANSMINGYTHKDRVKLALLASFKNKSLLKFYCEETDWFSSKEIDTIQTLGGIIKFINALNISHTSFVEDVVLKKKKKGDEDYELTVFYTEGEPIAEEYQAVRQKKHIEKILKGKVSIIFTKS</sequence>
<dbReference type="SUPFAM" id="SSF53067">
    <property type="entry name" value="Actin-like ATPase domain"/>
    <property type="match status" value="2"/>
</dbReference>
<dbReference type="Pfam" id="PF02541">
    <property type="entry name" value="Ppx-GppA"/>
    <property type="match status" value="1"/>
</dbReference>
<evidence type="ECO:0000256" key="2">
    <source>
        <dbReference type="ARBA" id="ARBA00012451"/>
    </source>
</evidence>
<dbReference type="InterPro" id="IPR003695">
    <property type="entry name" value="Ppx_GppA_N"/>
</dbReference>
<evidence type="ECO:0000256" key="4">
    <source>
        <dbReference type="ARBA" id="ARBA00047607"/>
    </source>
</evidence>
<dbReference type="NCBIfam" id="TIGR03706">
    <property type="entry name" value="exo_poly_only"/>
    <property type="match status" value="1"/>
</dbReference>
<dbReference type="GO" id="GO:0006357">
    <property type="term" value="P:regulation of transcription by RNA polymerase II"/>
    <property type="evidence" value="ECO:0007669"/>
    <property type="project" value="TreeGrafter"/>
</dbReference>
<dbReference type="CDD" id="cd24052">
    <property type="entry name" value="ASKHA_NBD_HpPPX-GppA-like"/>
    <property type="match status" value="1"/>
</dbReference>
<dbReference type="GO" id="GO:0006793">
    <property type="term" value="P:phosphorus metabolic process"/>
    <property type="evidence" value="ECO:0007669"/>
    <property type="project" value="InterPro"/>
</dbReference>
<dbReference type="Gene3D" id="1.10.3210.10">
    <property type="entry name" value="Hypothetical protein af1432"/>
    <property type="match status" value="1"/>
</dbReference>
<gene>
    <name evidence="7" type="primary">ppx</name>
    <name evidence="7" type="ORF">BUY44_09415</name>
    <name evidence="8" type="ORF">BUY47_03065</name>
</gene>
<accession>A0A2K4DQ54</accession>
<comment type="catalytic activity">
    <reaction evidence="4">
        <text>[phosphate](n) + H2O = [phosphate](n-1) + phosphate + H(+)</text>
        <dbReference type="Rhea" id="RHEA:21528"/>
        <dbReference type="Rhea" id="RHEA-COMP:9859"/>
        <dbReference type="Rhea" id="RHEA-COMP:14279"/>
        <dbReference type="ChEBI" id="CHEBI:15377"/>
        <dbReference type="ChEBI" id="CHEBI:15378"/>
        <dbReference type="ChEBI" id="CHEBI:16838"/>
        <dbReference type="ChEBI" id="CHEBI:43474"/>
        <dbReference type="EC" id="3.6.1.11"/>
    </reaction>
</comment>
<reference evidence="9 10" key="1">
    <citation type="journal article" date="2016" name="Front. Microbiol.">
        <title>Comprehensive Phylogenetic Analysis of Bovine Non-aureus Staphylococci Species Based on Whole-Genome Sequencing.</title>
        <authorList>
            <person name="Naushad S."/>
            <person name="Barkema H.W."/>
            <person name="Luby C."/>
            <person name="Condas L.A."/>
            <person name="Nobrega D.B."/>
            <person name="Carson D.A."/>
            <person name="De Buck J."/>
        </authorList>
    </citation>
    <scope>NUCLEOTIDE SEQUENCE [LARGE SCALE GENOMIC DNA]</scope>
    <source>
        <strain evidence="8 9">SNUC 1409</strain>
        <strain evidence="7 10">SNUC 761</strain>
    </source>
</reference>
<keyword evidence="9" id="KW-1185">Reference proteome</keyword>
<dbReference type="Pfam" id="PF21447">
    <property type="entry name" value="Ppx-GppA_III"/>
    <property type="match status" value="1"/>
</dbReference>
<feature type="domain" description="Ppx/GppA phosphatase N-terminal" evidence="5">
    <location>
        <begin position="28"/>
        <end position="303"/>
    </location>
</feature>
<dbReference type="Proteomes" id="UP000242088">
    <property type="component" value="Unassembled WGS sequence"/>
</dbReference>
<evidence type="ECO:0000256" key="3">
    <source>
        <dbReference type="ARBA" id="ARBA00022801"/>
    </source>
</evidence>
<dbReference type="PANTHER" id="PTHR30005">
    <property type="entry name" value="EXOPOLYPHOSPHATASE"/>
    <property type="match status" value="1"/>
</dbReference>
<dbReference type="PANTHER" id="PTHR30005:SF0">
    <property type="entry name" value="RETROGRADE REGULATION PROTEIN 2"/>
    <property type="match status" value="1"/>
</dbReference>
<evidence type="ECO:0000256" key="1">
    <source>
        <dbReference type="ARBA" id="ARBA00007125"/>
    </source>
</evidence>
<protein>
    <recommendedName>
        <fullName evidence="2">exopolyphosphatase</fullName>
        <ecNumber evidence="2">3.6.1.11</ecNumber>
    </recommendedName>
</protein>
<dbReference type="InterPro" id="IPR022371">
    <property type="entry name" value="Exopolyphosphatase"/>
</dbReference>
<name>A0A2K4DQ54_9STAP</name>
<comment type="caution">
    <text evidence="7">The sequence shown here is derived from an EMBL/GenBank/DDBJ whole genome shotgun (WGS) entry which is preliminary data.</text>
</comment>
<evidence type="ECO:0000313" key="8">
    <source>
        <dbReference type="EMBL" id="PTF14995.1"/>
    </source>
</evidence>
<dbReference type="RefSeq" id="WP_103166168.1">
    <property type="nucleotide sequence ID" value="NZ_JAHCOY010000002.1"/>
</dbReference>
<feature type="domain" description="Ppx/GppA phosphatase C-terminal" evidence="6">
    <location>
        <begin position="316"/>
        <end position="427"/>
    </location>
</feature>
<dbReference type="SUPFAM" id="SSF109604">
    <property type="entry name" value="HD-domain/PDEase-like"/>
    <property type="match status" value="1"/>
</dbReference>
<dbReference type="GO" id="GO:0004309">
    <property type="term" value="F:exopolyphosphatase activity"/>
    <property type="evidence" value="ECO:0007669"/>
    <property type="project" value="UniProtKB-EC"/>
</dbReference>
<dbReference type="GeneID" id="48887117"/>
<keyword evidence="3" id="KW-0378">Hydrolase</keyword>
<proteinExistence type="inferred from homology"/>
<evidence type="ECO:0000313" key="10">
    <source>
        <dbReference type="Proteomes" id="UP000242547"/>
    </source>
</evidence>
<comment type="similarity">
    <text evidence="1">Belongs to the GppA/Ppx family.</text>
</comment>
<reference evidence="7" key="3">
    <citation type="submission" date="2018-03" db="EMBL/GenBank/DDBJ databases">
        <authorList>
            <person name="Keele B.F."/>
        </authorList>
    </citation>
    <scope>NUCLEOTIDE SEQUENCE</scope>
    <source>
        <strain evidence="7">SNUC 761</strain>
    </source>
</reference>
<dbReference type="Gene3D" id="3.30.420.150">
    <property type="entry name" value="Exopolyphosphatase. Domain 2"/>
    <property type="match status" value="1"/>
</dbReference>
<organism evidence="7 10">
    <name type="scientific">Staphylococcus devriesei</name>
    <dbReference type="NCBI Taxonomy" id="586733"/>
    <lineage>
        <taxon>Bacteria</taxon>
        <taxon>Bacillati</taxon>
        <taxon>Bacillota</taxon>
        <taxon>Bacilli</taxon>
        <taxon>Bacillales</taxon>
        <taxon>Staphylococcaceae</taxon>
        <taxon>Staphylococcus</taxon>
    </lineage>
</organism>
<evidence type="ECO:0000259" key="5">
    <source>
        <dbReference type="Pfam" id="PF02541"/>
    </source>
</evidence>
<dbReference type="InterPro" id="IPR050273">
    <property type="entry name" value="GppA/Ppx_hydrolase"/>
</dbReference>
<dbReference type="EMBL" id="PYZI01000002">
    <property type="protein sequence ID" value="PTF14995.1"/>
    <property type="molecule type" value="Genomic_DNA"/>
</dbReference>
<dbReference type="EC" id="3.6.1.11" evidence="2"/>
<dbReference type="InterPro" id="IPR048950">
    <property type="entry name" value="Ppx_GppA_C"/>
</dbReference>
<dbReference type="InterPro" id="IPR043129">
    <property type="entry name" value="ATPase_NBD"/>
</dbReference>